<evidence type="ECO:0000313" key="2">
    <source>
        <dbReference type="Proteomes" id="UP001623041"/>
    </source>
</evidence>
<evidence type="ECO:0000313" key="1">
    <source>
        <dbReference type="EMBL" id="MFK9090766.1"/>
    </source>
</evidence>
<dbReference type="Pfam" id="PF06240">
    <property type="entry name" value="COXG"/>
    <property type="match status" value="1"/>
</dbReference>
<dbReference type="InterPro" id="IPR010419">
    <property type="entry name" value="CO_DH_gsu"/>
</dbReference>
<sequence length="150" mass="16589">MELKGKTEFKQPVEVIWNALHDPEILKEVIPGCQKLELVGDFEYEVVMKLGVAAVKGEYVGKVKLEDIEKDHYYVFNAEGSGSPGHVKAKMDCKLYPTEKGCVLEWDCNAEVGGMIASVGSRVLSGIAKFMAGKFFKDVEKESGKKTINN</sequence>
<gene>
    <name evidence="1" type="ORF">ACJEBI_04635</name>
</gene>
<dbReference type="SUPFAM" id="SSF55961">
    <property type="entry name" value="Bet v1-like"/>
    <property type="match status" value="1"/>
</dbReference>
<dbReference type="CDD" id="cd05018">
    <property type="entry name" value="CoxG"/>
    <property type="match status" value="1"/>
</dbReference>
<reference evidence="1 2" key="1">
    <citation type="submission" date="2024-11" db="EMBL/GenBank/DDBJ databases">
        <authorList>
            <person name="Lucas J.A."/>
        </authorList>
    </citation>
    <scope>NUCLEOTIDE SEQUENCE [LARGE SCALE GENOMIC DNA]</scope>
    <source>
        <strain evidence="1 2">Z 5.4</strain>
    </source>
</reference>
<comment type="caution">
    <text evidence="1">The sequence shown here is derived from an EMBL/GenBank/DDBJ whole genome shotgun (WGS) entry which is preliminary data.</text>
</comment>
<dbReference type="Proteomes" id="UP001623041">
    <property type="component" value="Unassembled WGS sequence"/>
</dbReference>
<dbReference type="InterPro" id="IPR023393">
    <property type="entry name" value="START-like_dom_sf"/>
</dbReference>
<dbReference type="PANTHER" id="PTHR38588:SF1">
    <property type="entry name" value="BLL0334 PROTEIN"/>
    <property type="match status" value="1"/>
</dbReference>
<keyword evidence="2" id="KW-1185">Reference proteome</keyword>
<dbReference type="RefSeq" id="WP_406579460.1">
    <property type="nucleotide sequence ID" value="NZ_JBJHQH010000003.1"/>
</dbReference>
<protein>
    <submittedName>
        <fullName evidence="1">CoxG family protein</fullName>
    </submittedName>
</protein>
<dbReference type="PANTHER" id="PTHR38588">
    <property type="entry name" value="BLL0334 PROTEIN"/>
    <property type="match status" value="1"/>
</dbReference>
<name>A0ABW8RBD4_9BACI</name>
<accession>A0ABW8RBD4</accession>
<dbReference type="EMBL" id="JBJHQH010000003">
    <property type="protein sequence ID" value="MFK9090766.1"/>
    <property type="molecule type" value="Genomic_DNA"/>
</dbReference>
<dbReference type="Gene3D" id="3.30.530.20">
    <property type="match status" value="1"/>
</dbReference>
<organism evidence="1 2">
    <name type="scientific">Bacillus salipaludis</name>
    <dbReference type="NCBI Taxonomy" id="2547811"/>
    <lineage>
        <taxon>Bacteria</taxon>
        <taxon>Bacillati</taxon>
        <taxon>Bacillota</taxon>
        <taxon>Bacilli</taxon>
        <taxon>Bacillales</taxon>
        <taxon>Bacillaceae</taxon>
        <taxon>Bacillus</taxon>
    </lineage>
</organism>
<proteinExistence type="predicted"/>